<dbReference type="AlphaFoldDB" id="A0A1Y2EKN5"/>
<dbReference type="EMBL" id="MCFJ01000001">
    <property type="protein sequence ID" value="ORY72110.1"/>
    <property type="molecule type" value="Genomic_DNA"/>
</dbReference>
<comment type="caution">
    <text evidence="2">The sequence shown here is derived from an EMBL/GenBank/DDBJ whole genome shotgun (WGS) entry which is preliminary data.</text>
</comment>
<feature type="signal peptide" evidence="1">
    <location>
        <begin position="1"/>
        <end position="17"/>
    </location>
</feature>
<evidence type="ECO:0000313" key="2">
    <source>
        <dbReference type="EMBL" id="ORY72110.1"/>
    </source>
</evidence>
<proteinExistence type="predicted"/>
<dbReference type="InParanoid" id="A0A1Y2EKN5"/>
<keyword evidence="3" id="KW-1185">Reference proteome</keyword>
<organism evidence="2 3">
    <name type="scientific">Pseudomassariella vexata</name>
    <dbReference type="NCBI Taxonomy" id="1141098"/>
    <lineage>
        <taxon>Eukaryota</taxon>
        <taxon>Fungi</taxon>
        <taxon>Dikarya</taxon>
        <taxon>Ascomycota</taxon>
        <taxon>Pezizomycotina</taxon>
        <taxon>Sordariomycetes</taxon>
        <taxon>Xylariomycetidae</taxon>
        <taxon>Amphisphaeriales</taxon>
        <taxon>Pseudomassariaceae</taxon>
        <taxon>Pseudomassariella</taxon>
    </lineage>
</organism>
<feature type="chain" id="PRO_5012892329" evidence="1">
    <location>
        <begin position="18"/>
        <end position="121"/>
    </location>
</feature>
<evidence type="ECO:0000313" key="3">
    <source>
        <dbReference type="Proteomes" id="UP000193689"/>
    </source>
</evidence>
<protein>
    <submittedName>
        <fullName evidence="2">Uncharacterized protein</fullName>
    </submittedName>
</protein>
<dbReference type="RefSeq" id="XP_040721702.1">
    <property type="nucleotide sequence ID" value="XM_040859260.1"/>
</dbReference>
<keyword evidence="1" id="KW-0732">Signal</keyword>
<gene>
    <name evidence="2" type="ORF">BCR38DRAFT_418936</name>
</gene>
<name>A0A1Y2EKN5_9PEZI</name>
<dbReference type="GeneID" id="63775472"/>
<reference evidence="2 3" key="1">
    <citation type="submission" date="2016-07" db="EMBL/GenBank/DDBJ databases">
        <title>Pervasive Adenine N6-methylation of Active Genes in Fungi.</title>
        <authorList>
            <consortium name="DOE Joint Genome Institute"/>
            <person name="Mondo S.J."/>
            <person name="Dannebaum R.O."/>
            <person name="Kuo R.C."/>
            <person name="Labutti K."/>
            <person name="Haridas S."/>
            <person name="Kuo A."/>
            <person name="Salamov A."/>
            <person name="Ahrendt S.R."/>
            <person name="Lipzen A."/>
            <person name="Sullivan W."/>
            <person name="Andreopoulos W.B."/>
            <person name="Clum A."/>
            <person name="Lindquist E."/>
            <person name="Daum C."/>
            <person name="Ramamoorthy G.K."/>
            <person name="Gryganskyi A."/>
            <person name="Culley D."/>
            <person name="Magnuson J.K."/>
            <person name="James T.Y."/>
            <person name="O'Malley M.A."/>
            <person name="Stajich J.E."/>
            <person name="Spatafora J.W."/>
            <person name="Visel A."/>
            <person name="Grigoriev I.V."/>
        </authorList>
    </citation>
    <scope>NUCLEOTIDE SEQUENCE [LARGE SCALE GENOMIC DNA]</scope>
    <source>
        <strain evidence="2 3">CBS 129021</strain>
    </source>
</reference>
<sequence length="121" mass="12398">MLFHALPILALVAITAAAPPCTTTSSYPASSSTPVTDDCSTRTVCVDYINDCGLWYGGCFADCAPWPTFTAPPCTGTSSVPSGPVTTPAISTQQTTLPCSSTLCVDYLKTCGTTAVLTYGG</sequence>
<dbReference type="OrthoDB" id="4777095at2759"/>
<dbReference type="STRING" id="1141098.A0A1Y2EKN5"/>
<accession>A0A1Y2EKN5</accession>
<evidence type="ECO:0000256" key="1">
    <source>
        <dbReference type="SAM" id="SignalP"/>
    </source>
</evidence>
<dbReference type="Proteomes" id="UP000193689">
    <property type="component" value="Unassembled WGS sequence"/>
</dbReference>